<evidence type="ECO:0000256" key="1">
    <source>
        <dbReference type="SAM" id="Phobius"/>
    </source>
</evidence>
<dbReference type="AlphaFoldDB" id="A0AAV9VAB0"/>
<feature type="transmembrane region" description="Helical" evidence="1">
    <location>
        <begin position="94"/>
        <end position="114"/>
    </location>
</feature>
<feature type="chain" id="PRO_5043362156" evidence="2">
    <location>
        <begin position="22"/>
        <end position="193"/>
    </location>
</feature>
<organism evidence="3 4">
    <name type="scientific">Orbilia brochopaga</name>
    <dbReference type="NCBI Taxonomy" id="3140254"/>
    <lineage>
        <taxon>Eukaryota</taxon>
        <taxon>Fungi</taxon>
        <taxon>Dikarya</taxon>
        <taxon>Ascomycota</taxon>
        <taxon>Pezizomycotina</taxon>
        <taxon>Orbiliomycetes</taxon>
        <taxon>Orbiliales</taxon>
        <taxon>Orbiliaceae</taxon>
        <taxon>Orbilia</taxon>
    </lineage>
</organism>
<feature type="transmembrane region" description="Helical" evidence="1">
    <location>
        <begin position="160"/>
        <end position="188"/>
    </location>
</feature>
<evidence type="ECO:0000313" key="4">
    <source>
        <dbReference type="Proteomes" id="UP001375240"/>
    </source>
</evidence>
<evidence type="ECO:0000256" key="2">
    <source>
        <dbReference type="SAM" id="SignalP"/>
    </source>
</evidence>
<proteinExistence type="predicted"/>
<dbReference type="EMBL" id="JAVHNQ010000002">
    <property type="protein sequence ID" value="KAK6354526.1"/>
    <property type="molecule type" value="Genomic_DNA"/>
</dbReference>
<feature type="signal peptide" evidence="2">
    <location>
        <begin position="1"/>
        <end position="21"/>
    </location>
</feature>
<keyword evidence="4" id="KW-1185">Reference proteome</keyword>
<keyword evidence="1" id="KW-0812">Transmembrane</keyword>
<gene>
    <name evidence="3" type="ORF">TWF696_003669</name>
</gene>
<keyword evidence="2" id="KW-0732">Signal</keyword>
<feature type="transmembrane region" description="Helical" evidence="1">
    <location>
        <begin position="126"/>
        <end position="154"/>
    </location>
</feature>
<keyword evidence="1" id="KW-0472">Membrane</keyword>
<accession>A0AAV9VAB0</accession>
<reference evidence="3 4" key="1">
    <citation type="submission" date="2019-10" db="EMBL/GenBank/DDBJ databases">
        <authorList>
            <person name="Palmer J.M."/>
        </authorList>
    </citation>
    <scope>NUCLEOTIDE SEQUENCE [LARGE SCALE GENOMIC DNA]</scope>
    <source>
        <strain evidence="3 4">TWF696</strain>
    </source>
</reference>
<evidence type="ECO:0000313" key="3">
    <source>
        <dbReference type="EMBL" id="KAK6354526.1"/>
    </source>
</evidence>
<sequence length="193" mass="19835">MKFFTSAFTFGLLFSAPIVSALTIPEPASAPALAPAPEKRDVPDLGTALSQLLTTLDNTLSNLQTVLNDVDVRNLAPATVAEINTLLQDTLTTITGLGTIVLTFVSAGVLPTAAELVQIQAILGQILPIVLVLLPILTGLLSVAPLVGAVVPLITTLSTLFSMVLMHTGAIGPLLAILSSLTGILGSLPVPQL</sequence>
<comment type="caution">
    <text evidence="3">The sequence shown here is derived from an EMBL/GenBank/DDBJ whole genome shotgun (WGS) entry which is preliminary data.</text>
</comment>
<name>A0AAV9VAB0_9PEZI</name>
<dbReference type="Proteomes" id="UP001375240">
    <property type="component" value="Unassembled WGS sequence"/>
</dbReference>
<protein>
    <submittedName>
        <fullName evidence="3">Uncharacterized protein</fullName>
    </submittedName>
</protein>
<keyword evidence="1" id="KW-1133">Transmembrane helix</keyword>